<dbReference type="InterPro" id="IPR027434">
    <property type="entry name" value="Homing_endonucl"/>
</dbReference>
<protein>
    <recommendedName>
        <fullName evidence="1">Homing endonuclease LAGLIDADG domain-containing protein</fullName>
    </recommendedName>
</protein>
<evidence type="ECO:0000259" key="1">
    <source>
        <dbReference type="Pfam" id="PF00961"/>
    </source>
</evidence>
<reference evidence="2" key="1">
    <citation type="journal article" date="2019" name="BMC Genomics">
        <title>Promising prospects of nanopore sequencing for algal hologenomics and structural variation discovery.</title>
        <authorList>
            <person name="Sauvage T."/>
            <person name="Schmidt W.E."/>
            <person name="Yoon H.S."/>
            <person name="Paul V.J."/>
            <person name="Fredericq S."/>
        </authorList>
    </citation>
    <scope>NUCLEOTIDE SEQUENCE</scope>
</reference>
<gene>
    <name evidence="2" type="primary">ORF3</name>
</gene>
<evidence type="ECO:0000313" key="2">
    <source>
        <dbReference type="EMBL" id="QHQ73216.1"/>
    </source>
</evidence>
<accession>A0A6B9VYT2</accession>
<dbReference type="RefSeq" id="YP_009725928.1">
    <property type="nucleotide sequence ID" value="NC_045849.1"/>
</dbReference>
<dbReference type="GO" id="GO:0005739">
    <property type="term" value="C:mitochondrion"/>
    <property type="evidence" value="ECO:0007669"/>
    <property type="project" value="UniProtKB-ARBA"/>
</dbReference>
<dbReference type="GeneID" id="44139443"/>
<proteinExistence type="predicted"/>
<dbReference type="InterPro" id="IPR004860">
    <property type="entry name" value="LAGLIDADG_dom"/>
</dbReference>
<dbReference type="PANTHER" id="PTHR36181:SF2">
    <property type="entry name" value="INTRON-ENCODED ENDONUCLEASE AI3-RELATED"/>
    <property type="match status" value="1"/>
</dbReference>
<dbReference type="AlphaFoldDB" id="A0A6B9VYT2"/>
<dbReference type="InterPro" id="IPR051289">
    <property type="entry name" value="LAGLIDADG_Endonuclease"/>
</dbReference>
<dbReference type="Pfam" id="PF00961">
    <property type="entry name" value="LAGLIDADG_1"/>
    <property type="match status" value="1"/>
</dbReference>
<dbReference type="PANTHER" id="PTHR36181">
    <property type="entry name" value="INTRON-ENCODED ENDONUCLEASE AI3-RELATED"/>
    <property type="match status" value="1"/>
</dbReference>
<organism evidence="2">
    <name type="scientific">Caulerpa ashmeadii</name>
    <dbReference type="NCBI Taxonomy" id="177078"/>
    <lineage>
        <taxon>Eukaryota</taxon>
        <taxon>Viridiplantae</taxon>
        <taxon>Chlorophyta</taxon>
        <taxon>core chlorophytes</taxon>
        <taxon>Ulvophyceae</taxon>
        <taxon>TCBD clade</taxon>
        <taxon>Bryopsidales</taxon>
        <taxon>Halimedineae</taxon>
        <taxon>Caulerpaceae</taxon>
        <taxon>Caulerpa</taxon>
    </lineage>
</organism>
<name>A0A6B9VYT2_9CHLO</name>
<dbReference type="EMBL" id="MH745227">
    <property type="protein sequence ID" value="QHQ73216.1"/>
    <property type="molecule type" value="Genomic_DNA"/>
</dbReference>
<keyword evidence="2" id="KW-0496">Mitochondrion</keyword>
<dbReference type="Gene3D" id="3.10.28.10">
    <property type="entry name" value="Homing endonucleases"/>
    <property type="match status" value="2"/>
</dbReference>
<dbReference type="GO" id="GO:0004519">
    <property type="term" value="F:endonuclease activity"/>
    <property type="evidence" value="ECO:0007669"/>
    <property type="project" value="InterPro"/>
</dbReference>
<feature type="domain" description="Homing endonuclease LAGLIDADG" evidence="1">
    <location>
        <begin position="39"/>
        <end position="134"/>
    </location>
</feature>
<sequence>MRLHDIRPREVALGRSPILRPKKPVTSPPPANYLEPFFVGLFEGDGAIAFGKTKDDNWSYPRLKINLKLNSENEAMLELIRFHIGGLTHRQRKKKGNDILWTPRGQKHCSHVLKIFDKYPLLTSSKICQYDYLKQCMSNRAWSYHLETRDRRYDKQQQMVEYYKQNFIIPHYFGPWLSGFIESSGSFRSTNGFSVDLGLYNDWYILNAIKTYFHSHQKLGIRGRRRFWSLRVHQDHGGTRFAWGLKGRFKQPPISAVGLSKKHPGPQYRLSMSGKPTIDHIIKHFEKNPLLGYKKVSYDLFCERYRLS</sequence>
<geneLocation type="mitochondrion" evidence="2"/>
<dbReference type="SUPFAM" id="SSF55608">
    <property type="entry name" value="Homing endonucleases"/>
    <property type="match status" value="2"/>
</dbReference>